<dbReference type="SUPFAM" id="SSF53098">
    <property type="entry name" value="Ribonuclease H-like"/>
    <property type="match status" value="1"/>
</dbReference>
<dbReference type="GO" id="GO:0004523">
    <property type="term" value="F:RNA-DNA hybrid ribonuclease activity"/>
    <property type="evidence" value="ECO:0007669"/>
    <property type="project" value="InterPro"/>
</dbReference>
<protein>
    <recommendedName>
        <fullName evidence="1">RNase H type-1 domain-containing protein</fullName>
    </recommendedName>
</protein>
<dbReference type="EMBL" id="LS480641">
    <property type="protein sequence ID" value="SPT19486.1"/>
    <property type="molecule type" value="Genomic_DNA"/>
</dbReference>
<feature type="domain" description="RNase H type-1" evidence="1">
    <location>
        <begin position="158"/>
        <end position="254"/>
    </location>
</feature>
<dbReference type="Gene3D" id="3.30.420.10">
    <property type="entry name" value="Ribonuclease H-like superfamily/Ribonuclease H"/>
    <property type="match status" value="1"/>
</dbReference>
<dbReference type="InterPro" id="IPR052929">
    <property type="entry name" value="RNase_H-like_EbsB-rel"/>
</dbReference>
<accession>A0A7H4LLJ8</accession>
<proteinExistence type="predicted"/>
<evidence type="ECO:0000259" key="1">
    <source>
        <dbReference type="Pfam" id="PF13456"/>
    </source>
</evidence>
<evidence type="ECO:0000313" key="3">
    <source>
        <dbReference type="Proteomes" id="UP000280104"/>
    </source>
</evidence>
<dbReference type="PANTHER" id="PTHR47074">
    <property type="entry name" value="BNAC02G40300D PROTEIN"/>
    <property type="match status" value="1"/>
</dbReference>
<dbReference type="CDD" id="cd06222">
    <property type="entry name" value="RNase_H_like"/>
    <property type="match status" value="1"/>
</dbReference>
<gene>
    <name evidence="2" type="ORF">CAMPLR22A2D_LOCUS4102</name>
</gene>
<dbReference type="PANTHER" id="PTHR47074:SF11">
    <property type="entry name" value="REVERSE TRANSCRIPTASE-LIKE PROTEIN"/>
    <property type="match status" value="1"/>
</dbReference>
<dbReference type="InterPro" id="IPR044730">
    <property type="entry name" value="RNase_H-like_dom_plant"/>
</dbReference>
<organism evidence="2 3">
    <name type="scientific">Triticum aestivum</name>
    <name type="common">Wheat</name>
    <dbReference type="NCBI Taxonomy" id="4565"/>
    <lineage>
        <taxon>Eukaryota</taxon>
        <taxon>Viridiplantae</taxon>
        <taxon>Streptophyta</taxon>
        <taxon>Embryophyta</taxon>
        <taxon>Tracheophyta</taxon>
        <taxon>Spermatophyta</taxon>
        <taxon>Magnoliopsida</taxon>
        <taxon>Liliopsida</taxon>
        <taxon>Poales</taxon>
        <taxon>Poaceae</taxon>
        <taxon>BOP clade</taxon>
        <taxon>Pooideae</taxon>
        <taxon>Triticodae</taxon>
        <taxon>Triticeae</taxon>
        <taxon>Triticinae</taxon>
        <taxon>Triticum</taxon>
    </lineage>
</organism>
<dbReference type="Proteomes" id="UP000280104">
    <property type="component" value="Chromosome II"/>
</dbReference>
<evidence type="ECO:0000313" key="2">
    <source>
        <dbReference type="EMBL" id="SPT19486.1"/>
    </source>
</evidence>
<dbReference type="InterPro" id="IPR002156">
    <property type="entry name" value="RNaseH_domain"/>
</dbReference>
<reference evidence="2 3" key="1">
    <citation type="submission" date="2018-05" db="EMBL/GenBank/DDBJ databases">
        <authorList>
            <person name="Thind KAUR A."/>
        </authorList>
    </citation>
    <scope>NUCLEOTIDE SEQUENCE [LARGE SCALE GENOMIC DNA]</scope>
</reference>
<name>A0A7H4LLJ8_WHEAT</name>
<dbReference type="InterPro" id="IPR012337">
    <property type="entry name" value="RNaseH-like_sf"/>
</dbReference>
<dbReference type="AlphaFoldDB" id="A0A7H4LLJ8"/>
<sequence>MYLLVARRLAHNSLPLCMNAQRKRIELDTRCPVCMRLDEDGGHLFLKWKFVQRIWSDMDMEDPRLALLQCKNAAVVFEHLWTLVAHKRDASFVLLWEGWSARNKVNAGGKLRSADDIVYSIRQHIQELKAGTKVANASVASQQILQWQRPPDNTHKVNFDASLYAETGRGAWGCVVRNSQGEFLAARSGYLEHMAGPLHAEMSACVRAVEAAAELGIHRVIFESDSSVLVNALNSDEYDRSTIGVLLRESQSLLWELLSLSCLAFVSASVIKWPMN</sequence>
<dbReference type="Pfam" id="PF13456">
    <property type="entry name" value="RVT_3"/>
    <property type="match status" value="1"/>
</dbReference>
<dbReference type="GO" id="GO:0003676">
    <property type="term" value="F:nucleic acid binding"/>
    <property type="evidence" value="ECO:0007669"/>
    <property type="project" value="InterPro"/>
</dbReference>
<dbReference type="InterPro" id="IPR036397">
    <property type="entry name" value="RNaseH_sf"/>
</dbReference>